<dbReference type="InterPro" id="IPR044822">
    <property type="entry name" value="Myb_DNA-bind_4"/>
</dbReference>
<dbReference type="Ensembl" id="ENSFHET00000008991.1">
    <property type="protein sequence ID" value="ENSFHEP00000004347.1"/>
    <property type="gene ID" value="ENSFHEG00000005279.1"/>
</dbReference>
<feature type="region of interest" description="Disordered" evidence="1">
    <location>
        <begin position="167"/>
        <end position="236"/>
    </location>
</feature>
<feature type="domain" description="Myb/SANT-like DNA-binding" evidence="2">
    <location>
        <begin position="79"/>
        <end position="150"/>
    </location>
</feature>
<feature type="compositionally biased region" description="Basic and acidic residues" evidence="1">
    <location>
        <begin position="184"/>
        <end position="195"/>
    </location>
</feature>
<evidence type="ECO:0000256" key="1">
    <source>
        <dbReference type="SAM" id="MobiDB-lite"/>
    </source>
</evidence>
<reference evidence="3" key="2">
    <citation type="submission" date="2025-09" db="UniProtKB">
        <authorList>
            <consortium name="Ensembl"/>
        </authorList>
    </citation>
    <scope>IDENTIFICATION</scope>
</reference>
<evidence type="ECO:0000313" key="4">
    <source>
        <dbReference type="Proteomes" id="UP000265000"/>
    </source>
</evidence>
<organism evidence="3 4">
    <name type="scientific">Fundulus heteroclitus</name>
    <name type="common">Killifish</name>
    <name type="synonym">Mummichog</name>
    <dbReference type="NCBI Taxonomy" id="8078"/>
    <lineage>
        <taxon>Eukaryota</taxon>
        <taxon>Metazoa</taxon>
        <taxon>Chordata</taxon>
        <taxon>Craniata</taxon>
        <taxon>Vertebrata</taxon>
        <taxon>Euteleostomi</taxon>
        <taxon>Actinopterygii</taxon>
        <taxon>Neopterygii</taxon>
        <taxon>Teleostei</taxon>
        <taxon>Neoteleostei</taxon>
        <taxon>Acanthomorphata</taxon>
        <taxon>Ovalentaria</taxon>
        <taxon>Atherinomorphae</taxon>
        <taxon>Cyprinodontiformes</taxon>
        <taxon>Fundulidae</taxon>
        <taxon>Fundulus</taxon>
    </lineage>
</organism>
<proteinExistence type="predicted"/>
<keyword evidence="4" id="KW-1185">Reference proteome</keyword>
<sequence>MGGQDDTALSDNEGSADVDVRRPEEKAENHEEPTGTATSPEPSVAKNDGFSRKHTLFLIDLMRRHLADDSGPPRDLAELNARLKTTKGSKKKLWQDAAEKLEAHFKASFCPDRVSRKWGTLVDGYKKAKDDRSAGKETTRFKYLREMEELVGAQDDVVLSEVGSCRGLLGQDDDNKTPRGAATDQRDRRTSPPDSRKRKRAVDEEDILDMFRQSEEASQRRHQETMEQLRAAQEDFRSAQQSFESLMNQLLKKL</sequence>
<dbReference type="AlphaFoldDB" id="A0A3Q2NY34"/>
<dbReference type="Proteomes" id="UP000265000">
    <property type="component" value="Unplaced"/>
</dbReference>
<name>A0A3Q2NY34_FUNHE</name>
<accession>A0A3Q2NY34</accession>
<feature type="region of interest" description="Disordered" evidence="1">
    <location>
        <begin position="1"/>
        <end position="49"/>
    </location>
</feature>
<evidence type="ECO:0000259" key="2">
    <source>
        <dbReference type="Pfam" id="PF13837"/>
    </source>
</evidence>
<reference evidence="3" key="1">
    <citation type="submission" date="2025-08" db="UniProtKB">
        <authorList>
            <consortium name="Ensembl"/>
        </authorList>
    </citation>
    <scope>IDENTIFICATION</scope>
</reference>
<dbReference type="Pfam" id="PF13837">
    <property type="entry name" value="Myb_DNA-bind_4"/>
    <property type="match status" value="1"/>
</dbReference>
<protein>
    <recommendedName>
        <fullName evidence="2">Myb/SANT-like DNA-binding domain-containing protein</fullName>
    </recommendedName>
</protein>
<feature type="compositionally biased region" description="Basic and acidic residues" evidence="1">
    <location>
        <begin position="212"/>
        <end position="236"/>
    </location>
</feature>
<feature type="compositionally biased region" description="Basic and acidic residues" evidence="1">
    <location>
        <begin position="18"/>
        <end position="33"/>
    </location>
</feature>
<evidence type="ECO:0000313" key="3">
    <source>
        <dbReference type="Ensembl" id="ENSFHEP00000004347.1"/>
    </source>
</evidence>